<dbReference type="CDD" id="cd03360">
    <property type="entry name" value="LbH_AT_putative"/>
    <property type="match status" value="1"/>
</dbReference>
<dbReference type="InterPro" id="IPR011004">
    <property type="entry name" value="Trimer_LpxA-like_sf"/>
</dbReference>
<dbReference type="RefSeq" id="WP_078604821.1">
    <property type="nucleotide sequence ID" value="NZ_MPZV01000002.1"/>
</dbReference>
<sequence>MRNIVIYGCGGFGREVLQVIHAINAEAATWNVLGFAVDPGIEHPETVHGLPVTSELSTFGDDPLPDVVIAIGSPAARKGIATRLGARGHAFPVLVHPRAWLGENVRLSDGVIICAGACLTTDIELSDHVHINLSATVGHDVEIGSFSTISPGANISGNVRLAEEVEIGTGASIIQRIPVGRAAVIGAGAAVVREIPENSVAVGVPAKVIQTKSDPA</sequence>
<evidence type="ECO:0000259" key="4">
    <source>
        <dbReference type="Pfam" id="PF17836"/>
    </source>
</evidence>
<evidence type="ECO:0000313" key="6">
    <source>
        <dbReference type="Proteomes" id="UP000190787"/>
    </source>
</evidence>
<dbReference type="PROSITE" id="PS00101">
    <property type="entry name" value="HEXAPEP_TRANSFERASES"/>
    <property type="match status" value="1"/>
</dbReference>
<evidence type="ECO:0000256" key="3">
    <source>
        <dbReference type="ARBA" id="ARBA00022737"/>
    </source>
</evidence>
<gene>
    <name evidence="5" type="ORF">BMI91_09835</name>
</gene>
<dbReference type="Gene3D" id="2.160.10.10">
    <property type="entry name" value="Hexapeptide repeat proteins"/>
    <property type="match status" value="1"/>
</dbReference>
<organism evidence="5 6">
    <name type="scientific">Thioclava sediminum</name>
    <dbReference type="NCBI Taxonomy" id="1915319"/>
    <lineage>
        <taxon>Bacteria</taxon>
        <taxon>Pseudomonadati</taxon>
        <taxon>Pseudomonadota</taxon>
        <taxon>Alphaproteobacteria</taxon>
        <taxon>Rhodobacterales</taxon>
        <taxon>Paracoccaceae</taxon>
        <taxon>Thioclava</taxon>
    </lineage>
</organism>
<evidence type="ECO:0000256" key="2">
    <source>
        <dbReference type="ARBA" id="ARBA00022679"/>
    </source>
</evidence>
<comment type="caution">
    <text evidence="5">The sequence shown here is derived from an EMBL/GenBank/DDBJ whole genome shotgun (WGS) entry which is preliminary data.</text>
</comment>
<dbReference type="InterPro" id="IPR020019">
    <property type="entry name" value="AcTrfase_PglD-like"/>
</dbReference>
<protein>
    <submittedName>
        <fullName evidence="5">Acetyltransferase</fullName>
    </submittedName>
</protein>
<dbReference type="InterPro" id="IPR041561">
    <property type="entry name" value="PglD_N"/>
</dbReference>
<dbReference type="Proteomes" id="UP000190787">
    <property type="component" value="Unassembled WGS sequence"/>
</dbReference>
<dbReference type="InterPro" id="IPR018357">
    <property type="entry name" value="Hexapep_transf_CS"/>
</dbReference>
<keyword evidence="2" id="KW-0808">Transferase</keyword>
<dbReference type="Pfam" id="PF17836">
    <property type="entry name" value="PglD_N"/>
    <property type="match status" value="1"/>
</dbReference>
<dbReference type="PANTHER" id="PTHR43300">
    <property type="entry name" value="ACETYLTRANSFERASE"/>
    <property type="match status" value="1"/>
</dbReference>
<dbReference type="Gene3D" id="3.40.50.20">
    <property type="match status" value="1"/>
</dbReference>
<evidence type="ECO:0000256" key="1">
    <source>
        <dbReference type="ARBA" id="ARBA00007274"/>
    </source>
</evidence>
<dbReference type="InterPro" id="IPR050179">
    <property type="entry name" value="Trans_hexapeptide_repeat"/>
</dbReference>
<dbReference type="SUPFAM" id="SSF51161">
    <property type="entry name" value="Trimeric LpxA-like enzymes"/>
    <property type="match status" value="1"/>
</dbReference>
<evidence type="ECO:0000313" key="5">
    <source>
        <dbReference type="EMBL" id="OOY24342.1"/>
    </source>
</evidence>
<name>A0ABX3MXC8_9RHOB</name>
<reference evidence="5 6" key="1">
    <citation type="submission" date="2016-11" db="EMBL/GenBank/DDBJ databases">
        <title>A multilocus sequence analysis scheme for characterization of bacteria in the genus Thioclava.</title>
        <authorList>
            <person name="Liu Y."/>
            <person name="Shao Z."/>
        </authorList>
    </citation>
    <scope>NUCLEOTIDE SEQUENCE [LARGE SCALE GENOMIC DNA]</scope>
    <source>
        <strain evidence="5 6">TAW-CT134</strain>
    </source>
</reference>
<feature type="domain" description="PglD N-terminal" evidence="4">
    <location>
        <begin position="3"/>
        <end position="84"/>
    </location>
</feature>
<keyword evidence="3" id="KW-0677">Repeat</keyword>
<keyword evidence="6" id="KW-1185">Reference proteome</keyword>
<accession>A0ABX3MXC8</accession>
<dbReference type="EMBL" id="MPZV01000002">
    <property type="protein sequence ID" value="OOY24342.1"/>
    <property type="molecule type" value="Genomic_DNA"/>
</dbReference>
<dbReference type="PANTHER" id="PTHR43300:SF7">
    <property type="entry name" value="UDP-N-ACETYLBACILLOSAMINE N-ACETYLTRANSFERASE"/>
    <property type="match status" value="1"/>
</dbReference>
<comment type="similarity">
    <text evidence="1">Belongs to the transferase hexapeptide repeat family.</text>
</comment>
<proteinExistence type="inferred from homology"/>
<dbReference type="NCBIfam" id="TIGR03570">
    <property type="entry name" value="NeuD_NnaD"/>
    <property type="match status" value="1"/>
</dbReference>